<organism evidence="10 11">
    <name type="scientific">Phototrophicus methaneseepsis</name>
    <dbReference type="NCBI Taxonomy" id="2710758"/>
    <lineage>
        <taxon>Bacteria</taxon>
        <taxon>Bacillati</taxon>
        <taxon>Chloroflexota</taxon>
        <taxon>Candidatus Thermofontia</taxon>
        <taxon>Phototrophicales</taxon>
        <taxon>Phototrophicaceae</taxon>
        <taxon>Phototrophicus</taxon>
    </lineage>
</organism>
<dbReference type="PANTHER" id="PTHR11730:SF6">
    <property type="entry name" value="AMMONIUM TRANSPORTER"/>
    <property type="match status" value="1"/>
</dbReference>
<evidence type="ECO:0000313" key="11">
    <source>
        <dbReference type="Proteomes" id="UP000594468"/>
    </source>
</evidence>
<dbReference type="Gene3D" id="1.10.3430.10">
    <property type="entry name" value="Ammonium transporter AmtB like domains"/>
    <property type="match status" value="1"/>
</dbReference>
<keyword evidence="7 8" id="KW-0924">Ammonia transport</keyword>
<sequence length="485" mass="50046">MYTYFGGLTMHKRRFLYRIISIAVALSFLFVMGMVSVAQDGAAEDTTEAVEEVMPEEAASMLTADDVQSNLDQVWILVAGFLVFFMQAGFAMLEGGFIRHTGVVNSLAENFMDACITGLAFFIIGYGIAYAGEGSLLFGTPVLALGGINGTAEGDGAEFVSFFFQFAFAGAAGTIATGAMSERTDFRGKLIYSAILGAFLYPIVVYWTWGGGILSAAPEDGGFGFLDFAGSTIVHQFGGIIALVGAIIVGPRVGRVFGNPPRPSNLGLAALGTFILWFGWYGFNVGSTLGASDQNALGLVAVNTTLAAAAGSVAAMFFVYFTKGGKWDLGFILNGSLAGLVGITAGCAFVSPIASIIIGITAGIAVVLAVDIVEAAKVDDGVGAFAVHGVGGMIGSLAIGFWGLPELTGTAGGLLVSGDPDLLISQIIGVVWVAVFAVVTGTIMFGALKALGLLRMPAAAETTGIDVHEHGASVWPDILPLPEEA</sequence>
<dbReference type="SUPFAM" id="SSF111352">
    <property type="entry name" value="Ammonium transporter"/>
    <property type="match status" value="1"/>
</dbReference>
<reference evidence="10 11" key="1">
    <citation type="submission" date="2020-02" db="EMBL/GenBank/DDBJ databases">
        <authorList>
            <person name="Zheng R.K."/>
            <person name="Sun C.M."/>
        </authorList>
    </citation>
    <scope>NUCLEOTIDE SEQUENCE [LARGE SCALE GENOMIC DNA]</scope>
    <source>
        <strain evidence="11">rifampicinis</strain>
    </source>
</reference>
<dbReference type="NCBIfam" id="TIGR00836">
    <property type="entry name" value="amt"/>
    <property type="match status" value="1"/>
</dbReference>
<dbReference type="GO" id="GO:0097272">
    <property type="term" value="P:ammonium homeostasis"/>
    <property type="evidence" value="ECO:0007669"/>
    <property type="project" value="TreeGrafter"/>
</dbReference>
<name>A0A7S8ECP3_9CHLR</name>
<keyword evidence="5 8" id="KW-1133">Transmembrane helix</keyword>
<feature type="transmembrane region" description="Helical" evidence="8">
    <location>
        <begin position="15"/>
        <end position="38"/>
    </location>
</feature>
<evidence type="ECO:0000256" key="1">
    <source>
        <dbReference type="ARBA" id="ARBA00004141"/>
    </source>
</evidence>
<dbReference type="InterPro" id="IPR001905">
    <property type="entry name" value="Ammonium_transpt"/>
</dbReference>
<evidence type="ECO:0000256" key="8">
    <source>
        <dbReference type="RuleBase" id="RU362002"/>
    </source>
</evidence>
<dbReference type="AlphaFoldDB" id="A0A7S8ECP3"/>
<comment type="subcellular location">
    <subcellularLocation>
        <location evidence="8">Cell membrane</location>
        <topology evidence="8">Multi-pass membrane protein</topology>
    </subcellularLocation>
    <subcellularLocation>
        <location evidence="1">Membrane</location>
        <topology evidence="1">Multi-pass membrane protein</topology>
    </subcellularLocation>
</comment>
<feature type="transmembrane region" description="Helical" evidence="8">
    <location>
        <begin position="74"/>
        <end position="93"/>
    </location>
</feature>
<keyword evidence="6 8" id="KW-0472">Membrane</keyword>
<evidence type="ECO:0000256" key="6">
    <source>
        <dbReference type="ARBA" id="ARBA00023136"/>
    </source>
</evidence>
<proteinExistence type="inferred from homology"/>
<dbReference type="InterPro" id="IPR024041">
    <property type="entry name" value="NH4_transpt_AmtB-like_dom"/>
</dbReference>
<keyword evidence="4 8" id="KW-0812">Transmembrane</keyword>
<evidence type="ECO:0000256" key="2">
    <source>
        <dbReference type="ARBA" id="ARBA00005887"/>
    </source>
</evidence>
<evidence type="ECO:0000313" key="10">
    <source>
        <dbReference type="EMBL" id="QPC84424.1"/>
    </source>
</evidence>
<protein>
    <recommendedName>
        <fullName evidence="8">Ammonium transporter</fullName>
    </recommendedName>
</protein>
<dbReference type="InterPro" id="IPR018047">
    <property type="entry name" value="Ammonium_transpt_CS"/>
</dbReference>
<dbReference type="PROSITE" id="PS01219">
    <property type="entry name" value="AMMONIUM_TRANSP"/>
    <property type="match status" value="1"/>
</dbReference>
<feature type="domain" description="Ammonium transporter AmtB-like" evidence="9">
    <location>
        <begin position="74"/>
        <end position="473"/>
    </location>
</feature>
<evidence type="ECO:0000256" key="7">
    <source>
        <dbReference type="ARBA" id="ARBA00023177"/>
    </source>
</evidence>
<dbReference type="Proteomes" id="UP000594468">
    <property type="component" value="Chromosome"/>
</dbReference>
<dbReference type="InterPro" id="IPR029020">
    <property type="entry name" value="Ammonium/urea_transptr"/>
</dbReference>
<evidence type="ECO:0000256" key="5">
    <source>
        <dbReference type="ARBA" id="ARBA00022989"/>
    </source>
</evidence>
<evidence type="ECO:0000259" key="9">
    <source>
        <dbReference type="Pfam" id="PF00909"/>
    </source>
</evidence>
<gene>
    <name evidence="10" type="ORF">G4Y79_08635</name>
</gene>
<keyword evidence="3 8" id="KW-0813">Transport</keyword>
<dbReference type="PANTHER" id="PTHR11730">
    <property type="entry name" value="AMMONIUM TRANSPORTER"/>
    <property type="match status" value="1"/>
</dbReference>
<feature type="transmembrane region" description="Helical" evidence="8">
    <location>
        <begin position="295"/>
        <end position="320"/>
    </location>
</feature>
<feature type="transmembrane region" description="Helical" evidence="8">
    <location>
        <begin position="233"/>
        <end position="254"/>
    </location>
</feature>
<feature type="transmembrane region" description="Helical" evidence="8">
    <location>
        <begin position="159"/>
        <end position="178"/>
    </location>
</feature>
<feature type="transmembrane region" description="Helical" evidence="8">
    <location>
        <begin position="423"/>
        <end position="448"/>
    </location>
</feature>
<feature type="transmembrane region" description="Helical" evidence="8">
    <location>
        <begin position="190"/>
        <end position="209"/>
    </location>
</feature>
<feature type="transmembrane region" description="Helical" evidence="8">
    <location>
        <begin position="382"/>
        <end position="403"/>
    </location>
</feature>
<dbReference type="GO" id="GO:0005886">
    <property type="term" value="C:plasma membrane"/>
    <property type="evidence" value="ECO:0007669"/>
    <property type="project" value="UniProtKB-SubCell"/>
</dbReference>
<dbReference type="EMBL" id="CP062983">
    <property type="protein sequence ID" value="QPC84424.1"/>
    <property type="molecule type" value="Genomic_DNA"/>
</dbReference>
<dbReference type="Pfam" id="PF00909">
    <property type="entry name" value="Ammonium_transp"/>
    <property type="match status" value="1"/>
</dbReference>
<feature type="transmembrane region" description="Helical" evidence="8">
    <location>
        <begin position="114"/>
        <end position="132"/>
    </location>
</feature>
<keyword evidence="11" id="KW-1185">Reference proteome</keyword>
<feature type="transmembrane region" description="Helical" evidence="8">
    <location>
        <begin position="266"/>
        <end position="283"/>
    </location>
</feature>
<dbReference type="GO" id="GO:0008519">
    <property type="term" value="F:ammonium channel activity"/>
    <property type="evidence" value="ECO:0007669"/>
    <property type="project" value="InterPro"/>
</dbReference>
<feature type="transmembrane region" description="Helical" evidence="8">
    <location>
        <begin position="352"/>
        <end position="370"/>
    </location>
</feature>
<accession>A0A7S8ECP3</accession>
<comment type="similarity">
    <text evidence="2 8">Belongs to the ammonia transporter channel (TC 1.A.11.2) family.</text>
</comment>
<evidence type="ECO:0000256" key="3">
    <source>
        <dbReference type="ARBA" id="ARBA00022448"/>
    </source>
</evidence>
<dbReference type="KEGG" id="pmet:G4Y79_08635"/>
<evidence type="ECO:0000256" key="4">
    <source>
        <dbReference type="ARBA" id="ARBA00022692"/>
    </source>
</evidence>
<feature type="transmembrane region" description="Helical" evidence="8">
    <location>
        <begin position="327"/>
        <end position="346"/>
    </location>
</feature>